<sequence length="111" mass="12233">MWKTVRIGVCMVLISTTCNIHTAKALQEVLELLPRLGHRPAVRVSTKCNEIDQIFLVSYLSTSEYHLQKLSLTGGAPACLDRGFPVSLGPSLSASWWQDGKGSNSDFLQEN</sequence>
<evidence type="ECO:0000256" key="1">
    <source>
        <dbReference type="SAM" id="SignalP"/>
    </source>
</evidence>
<comment type="caution">
    <text evidence="2">The sequence shown here is derived from an EMBL/GenBank/DDBJ whole genome shotgun (WGS) entry which is preliminary data.</text>
</comment>
<name>A0A4Y2I343_ARAVE</name>
<protein>
    <recommendedName>
        <fullName evidence="4">Secreted protein</fullName>
    </recommendedName>
</protein>
<evidence type="ECO:0008006" key="4">
    <source>
        <dbReference type="Google" id="ProtNLM"/>
    </source>
</evidence>
<dbReference type="AlphaFoldDB" id="A0A4Y2I343"/>
<keyword evidence="3" id="KW-1185">Reference proteome</keyword>
<dbReference type="Proteomes" id="UP000499080">
    <property type="component" value="Unassembled WGS sequence"/>
</dbReference>
<dbReference type="EMBL" id="BGPR01002358">
    <property type="protein sequence ID" value="GBM72143.1"/>
    <property type="molecule type" value="Genomic_DNA"/>
</dbReference>
<organism evidence="2 3">
    <name type="scientific">Araneus ventricosus</name>
    <name type="common">Orbweaver spider</name>
    <name type="synonym">Epeira ventricosa</name>
    <dbReference type="NCBI Taxonomy" id="182803"/>
    <lineage>
        <taxon>Eukaryota</taxon>
        <taxon>Metazoa</taxon>
        <taxon>Ecdysozoa</taxon>
        <taxon>Arthropoda</taxon>
        <taxon>Chelicerata</taxon>
        <taxon>Arachnida</taxon>
        <taxon>Araneae</taxon>
        <taxon>Araneomorphae</taxon>
        <taxon>Entelegynae</taxon>
        <taxon>Araneoidea</taxon>
        <taxon>Araneidae</taxon>
        <taxon>Araneus</taxon>
    </lineage>
</organism>
<evidence type="ECO:0000313" key="3">
    <source>
        <dbReference type="Proteomes" id="UP000499080"/>
    </source>
</evidence>
<feature type="signal peptide" evidence="1">
    <location>
        <begin position="1"/>
        <end position="25"/>
    </location>
</feature>
<proteinExistence type="predicted"/>
<feature type="chain" id="PRO_5021376369" description="Secreted protein" evidence="1">
    <location>
        <begin position="26"/>
        <end position="111"/>
    </location>
</feature>
<accession>A0A4Y2I343</accession>
<reference evidence="2 3" key="1">
    <citation type="journal article" date="2019" name="Sci. Rep.">
        <title>Orb-weaving spider Araneus ventricosus genome elucidates the spidroin gene catalogue.</title>
        <authorList>
            <person name="Kono N."/>
            <person name="Nakamura H."/>
            <person name="Ohtoshi R."/>
            <person name="Moran D.A.P."/>
            <person name="Shinohara A."/>
            <person name="Yoshida Y."/>
            <person name="Fujiwara M."/>
            <person name="Mori M."/>
            <person name="Tomita M."/>
            <person name="Arakawa K."/>
        </authorList>
    </citation>
    <scope>NUCLEOTIDE SEQUENCE [LARGE SCALE GENOMIC DNA]</scope>
</reference>
<keyword evidence="1" id="KW-0732">Signal</keyword>
<gene>
    <name evidence="2" type="ORF">AVEN_31935_1</name>
</gene>
<evidence type="ECO:0000313" key="2">
    <source>
        <dbReference type="EMBL" id="GBM72143.1"/>
    </source>
</evidence>